<organism evidence="2 3">
    <name type="scientific">Polyporus arcularius HHB13444</name>
    <dbReference type="NCBI Taxonomy" id="1314778"/>
    <lineage>
        <taxon>Eukaryota</taxon>
        <taxon>Fungi</taxon>
        <taxon>Dikarya</taxon>
        <taxon>Basidiomycota</taxon>
        <taxon>Agaricomycotina</taxon>
        <taxon>Agaricomycetes</taxon>
        <taxon>Polyporales</taxon>
        <taxon>Polyporaceae</taxon>
        <taxon>Polyporus</taxon>
    </lineage>
</organism>
<dbReference type="AlphaFoldDB" id="A0A5C3P2R9"/>
<feature type="compositionally biased region" description="Basic and acidic residues" evidence="1">
    <location>
        <begin position="1"/>
        <end position="10"/>
    </location>
</feature>
<dbReference type="Proteomes" id="UP000308197">
    <property type="component" value="Unassembled WGS sequence"/>
</dbReference>
<accession>A0A5C3P2R9</accession>
<name>A0A5C3P2R9_9APHY</name>
<dbReference type="EMBL" id="ML211384">
    <property type="protein sequence ID" value="TFK83562.1"/>
    <property type="molecule type" value="Genomic_DNA"/>
</dbReference>
<feature type="region of interest" description="Disordered" evidence="1">
    <location>
        <begin position="1"/>
        <end position="20"/>
    </location>
</feature>
<evidence type="ECO:0000313" key="3">
    <source>
        <dbReference type="Proteomes" id="UP000308197"/>
    </source>
</evidence>
<proteinExistence type="predicted"/>
<evidence type="ECO:0000256" key="1">
    <source>
        <dbReference type="SAM" id="MobiDB-lite"/>
    </source>
</evidence>
<keyword evidence="3" id="KW-1185">Reference proteome</keyword>
<dbReference type="STRING" id="1314778.A0A5C3P2R9"/>
<protein>
    <submittedName>
        <fullName evidence="2">Uncharacterized protein</fullName>
    </submittedName>
</protein>
<reference evidence="2 3" key="1">
    <citation type="journal article" date="2019" name="Nat. Ecol. Evol.">
        <title>Megaphylogeny resolves global patterns of mushroom evolution.</title>
        <authorList>
            <person name="Varga T."/>
            <person name="Krizsan K."/>
            <person name="Foldi C."/>
            <person name="Dima B."/>
            <person name="Sanchez-Garcia M."/>
            <person name="Sanchez-Ramirez S."/>
            <person name="Szollosi G.J."/>
            <person name="Szarkandi J.G."/>
            <person name="Papp V."/>
            <person name="Albert L."/>
            <person name="Andreopoulos W."/>
            <person name="Angelini C."/>
            <person name="Antonin V."/>
            <person name="Barry K.W."/>
            <person name="Bougher N.L."/>
            <person name="Buchanan P."/>
            <person name="Buyck B."/>
            <person name="Bense V."/>
            <person name="Catcheside P."/>
            <person name="Chovatia M."/>
            <person name="Cooper J."/>
            <person name="Damon W."/>
            <person name="Desjardin D."/>
            <person name="Finy P."/>
            <person name="Geml J."/>
            <person name="Haridas S."/>
            <person name="Hughes K."/>
            <person name="Justo A."/>
            <person name="Karasinski D."/>
            <person name="Kautmanova I."/>
            <person name="Kiss B."/>
            <person name="Kocsube S."/>
            <person name="Kotiranta H."/>
            <person name="LaButti K.M."/>
            <person name="Lechner B.E."/>
            <person name="Liimatainen K."/>
            <person name="Lipzen A."/>
            <person name="Lukacs Z."/>
            <person name="Mihaltcheva S."/>
            <person name="Morgado L.N."/>
            <person name="Niskanen T."/>
            <person name="Noordeloos M.E."/>
            <person name="Ohm R.A."/>
            <person name="Ortiz-Santana B."/>
            <person name="Ovrebo C."/>
            <person name="Racz N."/>
            <person name="Riley R."/>
            <person name="Savchenko A."/>
            <person name="Shiryaev A."/>
            <person name="Soop K."/>
            <person name="Spirin V."/>
            <person name="Szebenyi C."/>
            <person name="Tomsovsky M."/>
            <person name="Tulloss R.E."/>
            <person name="Uehling J."/>
            <person name="Grigoriev I.V."/>
            <person name="Vagvolgyi C."/>
            <person name="Papp T."/>
            <person name="Martin F.M."/>
            <person name="Miettinen O."/>
            <person name="Hibbett D.S."/>
            <person name="Nagy L.G."/>
        </authorList>
    </citation>
    <scope>NUCLEOTIDE SEQUENCE [LARGE SCALE GENOMIC DNA]</scope>
    <source>
        <strain evidence="2 3">HHB13444</strain>
    </source>
</reference>
<evidence type="ECO:0000313" key="2">
    <source>
        <dbReference type="EMBL" id="TFK83562.1"/>
    </source>
</evidence>
<dbReference type="InParanoid" id="A0A5C3P2R9"/>
<gene>
    <name evidence="2" type="ORF">K466DRAFT_498230</name>
</gene>
<sequence>MSGDPSHRTSPDGLSLSSQPLGNRTRAILEHWNARPLRKTDISFRNAVESLASDKPLVEFSQLSPARWTLCTPGTQSVAVLSHSAIFAVADDYATGNLVPIGQPVPPGMVEDKVERFPSLKCSYTFVFDTTQDTSLYDLQRELETHVPSLPGWNKDIPRRRWQSGTDSQYTQRFRMRAPMFVLRDKRAPVPDIPKDTHRWLVDGLKERPWFTINPATPKLFALADGKIVDLARCTPNIFVKGDVLVTTFVLSVIATEKGGWGPELAPVELVRVASGDPRNWVNPADYAIPVVDAGLRPSLAEGEEFEGRHSALPLYRGSLNSPQLTKAIHRTMKRTSLMVTY</sequence>